<dbReference type="Gene3D" id="3.40.50.1980">
    <property type="entry name" value="Nitrogenase molybdenum iron protein domain"/>
    <property type="match status" value="1"/>
</dbReference>
<evidence type="ECO:0000256" key="1">
    <source>
        <dbReference type="ARBA" id="ARBA00004196"/>
    </source>
</evidence>
<keyword evidence="4" id="KW-0732">Signal</keyword>
<protein>
    <submittedName>
        <fullName evidence="7">ABC transporter substrate-binding protein</fullName>
    </submittedName>
</protein>
<dbReference type="AlphaFoldDB" id="A0A563EWT5"/>
<keyword evidence="3" id="KW-0813">Transport</keyword>
<dbReference type="PROSITE" id="PS50983">
    <property type="entry name" value="FE_B12_PBP"/>
    <property type="match status" value="1"/>
</dbReference>
<evidence type="ECO:0000313" key="8">
    <source>
        <dbReference type="Proteomes" id="UP000316639"/>
    </source>
</evidence>
<dbReference type="EMBL" id="VOBR01000006">
    <property type="protein sequence ID" value="TWP52166.1"/>
    <property type="molecule type" value="Genomic_DNA"/>
</dbReference>
<dbReference type="Proteomes" id="UP000316639">
    <property type="component" value="Unassembled WGS sequence"/>
</dbReference>
<feature type="region of interest" description="Disordered" evidence="5">
    <location>
        <begin position="1"/>
        <end position="53"/>
    </location>
</feature>
<dbReference type="PANTHER" id="PTHR30532:SF24">
    <property type="entry name" value="FERRIC ENTEROBACTIN-BINDING PERIPLASMIC PROTEIN FEPB"/>
    <property type="match status" value="1"/>
</dbReference>
<feature type="compositionally biased region" description="Basic residues" evidence="5">
    <location>
        <begin position="16"/>
        <end position="32"/>
    </location>
</feature>
<feature type="domain" description="Fe/B12 periplasmic-binding" evidence="6">
    <location>
        <begin position="111"/>
        <end position="308"/>
    </location>
</feature>
<accession>A0A563EWT5</accession>
<organism evidence="7 8">
    <name type="scientific">Lentzea tibetensis</name>
    <dbReference type="NCBI Taxonomy" id="2591470"/>
    <lineage>
        <taxon>Bacteria</taxon>
        <taxon>Bacillati</taxon>
        <taxon>Actinomycetota</taxon>
        <taxon>Actinomycetes</taxon>
        <taxon>Pseudonocardiales</taxon>
        <taxon>Pseudonocardiaceae</taxon>
        <taxon>Lentzea</taxon>
    </lineage>
</organism>
<evidence type="ECO:0000256" key="3">
    <source>
        <dbReference type="ARBA" id="ARBA00022448"/>
    </source>
</evidence>
<dbReference type="InterPro" id="IPR051313">
    <property type="entry name" value="Bact_iron-sidero_bind"/>
</dbReference>
<dbReference type="InterPro" id="IPR002491">
    <property type="entry name" value="ABC_transptr_periplasmic_BD"/>
</dbReference>
<dbReference type="OrthoDB" id="1846031at2"/>
<dbReference type="SUPFAM" id="SSF53807">
    <property type="entry name" value="Helical backbone' metal receptor"/>
    <property type="match status" value="1"/>
</dbReference>
<reference evidence="7 8" key="1">
    <citation type="submission" date="2019-07" db="EMBL/GenBank/DDBJ databases">
        <title>Lentzea xizangensis sp. nov., isolated from Qinghai-Tibetan Plateau Soils.</title>
        <authorList>
            <person name="Huang J."/>
        </authorList>
    </citation>
    <scope>NUCLEOTIDE SEQUENCE [LARGE SCALE GENOMIC DNA]</scope>
    <source>
        <strain evidence="7 8">FXJ1.1311</strain>
    </source>
</reference>
<keyword evidence="8" id="KW-1185">Reference proteome</keyword>
<evidence type="ECO:0000256" key="5">
    <source>
        <dbReference type="SAM" id="MobiDB-lite"/>
    </source>
</evidence>
<sequence length="308" mass="32547">MADDVADHGDRDAARRVRRHGVPGQVARRHPGGRLPSRQALSASGGLDHESRPPLGWPVSLRPIVIAAVLVSACSATPASPPPTSSAPPAVFPVTVKHAFGEVTVPKKPERVVALGWTDVAVANRLDAPIAGAARFPDSANLPYVDAQLSQEVLGLDEAKIDPAKIASYQPDLILAVGVELDAARYGELSKIAPTVARPTEKSTMDEDAELIGTAVGNPAGARKLIDTARTELEGFRKDLPKLSGKSYFHADALPFLDSLGLRRAADAGGADVNLEAEPAVIQLLRQPNVAGVEWVLEQLKPTLRKIS</sequence>
<proteinExistence type="inferred from homology"/>
<feature type="compositionally biased region" description="Basic and acidic residues" evidence="5">
    <location>
        <begin position="1"/>
        <end position="15"/>
    </location>
</feature>
<evidence type="ECO:0000313" key="7">
    <source>
        <dbReference type="EMBL" id="TWP52166.1"/>
    </source>
</evidence>
<comment type="subcellular location">
    <subcellularLocation>
        <location evidence="1">Cell envelope</location>
    </subcellularLocation>
</comment>
<comment type="similarity">
    <text evidence="2">Belongs to the bacterial solute-binding protein 8 family.</text>
</comment>
<evidence type="ECO:0000256" key="4">
    <source>
        <dbReference type="ARBA" id="ARBA00022729"/>
    </source>
</evidence>
<evidence type="ECO:0000259" key="6">
    <source>
        <dbReference type="PROSITE" id="PS50983"/>
    </source>
</evidence>
<evidence type="ECO:0000256" key="2">
    <source>
        <dbReference type="ARBA" id="ARBA00008814"/>
    </source>
</evidence>
<name>A0A563EWT5_9PSEU</name>
<gene>
    <name evidence="7" type="ORF">FKR81_11350</name>
</gene>
<dbReference type="GO" id="GO:1901678">
    <property type="term" value="P:iron coordination entity transport"/>
    <property type="evidence" value="ECO:0007669"/>
    <property type="project" value="UniProtKB-ARBA"/>
</dbReference>
<comment type="caution">
    <text evidence="7">The sequence shown here is derived from an EMBL/GenBank/DDBJ whole genome shotgun (WGS) entry which is preliminary data.</text>
</comment>
<dbReference type="Pfam" id="PF01497">
    <property type="entry name" value="Peripla_BP_2"/>
    <property type="match status" value="1"/>
</dbReference>
<dbReference type="PANTHER" id="PTHR30532">
    <property type="entry name" value="IRON III DICITRATE-BINDING PERIPLASMIC PROTEIN"/>
    <property type="match status" value="1"/>
</dbReference>
<dbReference type="GO" id="GO:0030288">
    <property type="term" value="C:outer membrane-bounded periplasmic space"/>
    <property type="evidence" value="ECO:0007669"/>
    <property type="project" value="TreeGrafter"/>
</dbReference>